<dbReference type="EMBL" id="JDSQ01000002">
    <property type="protein sequence ID" value="EWS79258.1"/>
    <property type="molecule type" value="Genomic_DNA"/>
</dbReference>
<organism evidence="1 2">
    <name type="scientific">Xylella taiwanensis</name>
    <dbReference type="NCBI Taxonomy" id="1444770"/>
    <lineage>
        <taxon>Bacteria</taxon>
        <taxon>Pseudomonadati</taxon>
        <taxon>Pseudomonadota</taxon>
        <taxon>Gammaproteobacteria</taxon>
        <taxon>Lysobacterales</taxon>
        <taxon>Lysobacteraceae</taxon>
        <taxon>Xylella</taxon>
    </lineage>
</organism>
<comment type="caution">
    <text evidence="1">The sequence shown here is derived from an EMBL/GenBank/DDBJ whole genome shotgun (WGS) entry which is preliminary data.</text>
</comment>
<evidence type="ECO:0000313" key="1">
    <source>
        <dbReference type="EMBL" id="EWS79258.1"/>
    </source>
</evidence>
<gene>
    <name evidence="1" type="ORF">AF72_01480</name>
</gene>
<proteinExistence type="predicted"/>
<evidence type="ECO:0000313" key="2">
    <source>
        <dbReference type="Proteomes" id="UP000020406"/>
    </source>
</evidence>
<dbReference type="PATRIC" id="fig|1444770.3.peg.356"/>
<protein>
    <submittedName>
        <fullName evidence="1">Uncharacterized protein</fullName>
    </submittedName>
</protein>
<dbReference type="Proteomes" id="UP000020406">
    <property type="component" value="Unassembled WGS sequence"/>
</dbReference>
<name>Z9JMM8_9GAMM</name>
<reference evidence="1 2" key="1">
    <citation type="journal article" date="2014" name="Genome Announc.">
        <title>Draft Genome Sequence of Xylella fastidiosa Pear Leaf Scorch Strain in Taiwan.</title>
        <authorList>
            <person name="Su C.C."/>
            <person name="Deng W.L."/>
            <person name="Jan F.J."/>
            <person name="Chang C.J."/>
            <person name="Huang H."/>
            <person name="Chen J."/>
        </authorList>
    </citation>
    <scope>NUCLEOTIDE SEQUENCE [LARGE SCALE GENOMIC DNA]</scope>
    <source>
        <strain evidence="1 2">PLS229</strain>
    </source>
</reference>
<accession>Z9JMM8</accession>
<sequence length="68" mass="7790">MWGRVLQTLSQEAAYIHDARFDAPSRGVKEKNERIADRQISLYEANIQPVIDIFDCFFGFHLTSKTGS</sequence>
<dbReference type="KEGG" id="xtw:AB672_04910"/>
<dbReference type="AlphaFoldDB" id="Z9JMM8"/>